<protein>
    <submittedName>
        <fullName evidence="1">Uncharacterized protein</fullName>
    </submittedName>
</protein>
<organism evidence="1 2">
    <name type="scientific">Anseongella ginsenosidimutans</name>
    <dbReference type="NCBI Taxonomy" id="496056"/>
    <lineage>
        <taxon>Bacteria</taxon>
        <taxon>Pseudomonadati</taxon>
        <taxon>Bacteroidota</taxon>
        <taxon>Sphingobacteriia</taxon>
        <taxon>Sphingobacteriales</taxon>
        <taxon>Sphingobacteriaceae</taxon>
        <taxon>Anseongella</taxon>
    </lineage>
</organism>
<name>A0A4R3KKK8_9SPHI</name>
<keyword evidence="2" id="KW-1185">Reference proteome</keyword>
<dbReference type="AlphaFoldDB" id="A0A4R3KKK8"/>
<dbReference type="EMBL" id="SMAD01000021">
    <property type="protein sequence ID" value="TCS84334.1"/>
    <property type="molecule type" value="Genomic_DNA"/>
</dbReference>
<accession>A0A4R3KKK8</accession>
<comment type="caution">
    <text evidence="1">The sequence shown here is derived from an EMBL/GenBank/DDBJ whole genome shotgun (WGS) entry which is preliminary data.</text>
</comment>
<dbReference type="RefSeq" id="WP_132130726.1">
    <property type="nucleotide sequence ID" value="NZ_CP042432.1"/>
</dbReference>
<evidence type="ECO:0000313" key="1">
    <source>
        <dbReference type="EMBL" id="TCS84334.1"/>
    </source>
</evidence>
<proteinExistence type="predicted"/>
<gene>
    <name evidence="1" type="ORF">EDD80_12111</name>
</gene>
<dbReference type="Proteomes" id="UP000295807">
    <property type="component" value="Unassembled WGS sequence"/>
</dbReference>
<reference evidence="1 2" key="1">
    <citation type="submission" date="2019-03" db="EMBL/GenBank/DDBJ databases">
        <title>Genomic Encyclopedia of Type Strains, Phase IV (KMG-IV): sequencing the most valuable type-strain genomes for metagenomic binning, comparative biology and taxonomic classification.</title>
        <authorList>
            <person name="Goeker M."/>
        </authorList>
    </citation>
    <scope>NUCLEOTIDE SEQUENCE [LARGE SCALE GENOMIC DNA]</scope>
    <source>
        <strain evidence="1 2">DSM 21100</strain>
    </source>
</reference>
<evidence type="ECO:0000313" key="2">
    <source>
        <dbReference type="Proteomes" id="UP000295807"/>
    </source>
</evidence>
<sequence length="123" mass="14617">MKEILLNLFQIFNSSAGQALNKTAEALAGPEWLNEKKHQLFLNPEEIFFSEEWIKLMDGDSETYIDWEEIAFFYYPFVGVNIKLPGFKESRYFTLIVQEDKENDPILNDFIDRLREQKEICRL</sequence>